<reference evidence="6" key="1">
    <citation type="submission" date="2021-01" db="UniProtKB">
        <authorList>
            <consortium name="EnsemblMetazoa"/>
        </authorList>
    </citation>
    <scope>IDENTIFICATION</scope>
</reference>
<accession>A0A7M7JAJ1</accession>
<dbReference type="KEGG" id="vde:111245260"/>
<dbReference type="Gene3D" id="3.40.50.150">
    <property type="entry name" value="Vaccinia Virus protein VP39"/>
    <property type="match status" value="1"/>
</dbReference>
<dbReference type="InterPro" id="IPR026113">
    <property type="entry name" value="METTL2/6/8-like"/>
</dbReference>
<comment type="function">
    <text evidence="4">S-adenosyl-L-methionine-dependent methyltransferase.</text>
</comment>
<dbReference type="PANTHER" id="PTHR22809">
    <property type="entry name" value="METHYLTRANSFERASE-RELATED"/>
    <property type="match status" value="1"/>
</dbReference>
<sequence>MDETAAKNKRLQFGNRYLTNKEKVFEHNAWDNVQWSEEQLDAARLKVAEVAATKADQETRAHFEIEAANYWNKFYDIHTNRFFKDRNWLFVEFPELLPVSQPTKTTDTEDFVTTRDFPGKDGAFRIFEVGCGVGNTILPILDTNKNPGLYVYGSDFSSKAVDVLRSHEKFDSARCTVFICDATADDWQTPFPEGSVDIIIYIFVLSAICPEKFAHVVKQSWNYLKPGGLVLFRDYGRYDMAQLRFKKGRCLDDNFYVRGDGTRCYFFTQASSQIRTMCLPGTRARPRILASAQSSRSASLRYSLQLPTMMLQSRSTHKNTPIKIRPSLIVI</sequence>
<evidence type="ECO:0000313" key="7">
    <source>
        <dbReference type="Proteomes" id="UP000594260"/>
    </source>
</evidence>
<proteinExistence type="inferred from homology"/>
<evidence type="ECO:0000256" key="4">
    <source>
        <dbReference type="PIRNR" id="PIRNR037755"/>
    </source>
</evidence>
<dbReference type="Proteomes" id="UP000594260">
    <property type="component" value="Unplaced"/>
</dbReference>
<evidence type="ECO:0000259" key="5">
    <source>
        <dbReference type="Pfam" id="PF08242"/>
    </source>
</evidence>
<evidence type="ECO:0000313" key="6">
    <source>
        <dbReference type="EnsemblMetazoa" id="XP_022649120"/>
    </source>
</evidence>
<protein>
    <recommendedName>
        <fullName evidence="4">tRNA N(3)-methylcytidine methyltransferase</fullName>
        <ecNumber evidence="4">2.1.1.-</ecNumber>
    </recommendedName>
</protein>
<evidence type="ECO:0000256" key="2">
    <source>
        <dbReference type="ARBA" id="ARBA00022603"/>
    </source>
</evidence>
<dbReference type="GeneID" id="111245260"/>
<name>A0A7M7JAJ1_VARDE</name>
<dbReference type="OrthoDB" id="417697at2759"/>
<dbReference type="CDD" id="cd02440">
    <property type="entry name" value="AdoMet_MTases"/>
    <property type="match status" value="1"/>
</dbReference>
<dbReference type="InterPro" id="IPR013217">
    <property type="entry name" value="Methyltransf_12"/>
</dbReference>
<dbReference type="EnsemblMetazoa" id="XM_022793385">
    <property type="protein sequence ID" value="XP_022649120"/>
    <property type="gene ID" value="LOC111245260"/>
</dbReference>
<feature type="domain" description="Methyltransferase type 12" evidence="5">
    <location>
        <begin position="128"/>
        <end position="229"/>
    </location>
</feature>
<dbReference type="RefSeq" id="XP_022649120.1">
    <property type="nucleotide sequence ID" value="XM_022793385.1"/>
</dbReference>
<evidence type="ECO:0000256" key="1">
    <source>
        <dbReference type="ARBA" id="ARBA00009725"/>
    </source>
</evidence>
<keyword evidence="3 4" id="KW-0808">Transferase</keyword>
<comment type="similarity">
    <text evidence="1 4">Belongs to the methyltransferase superfamily. METL family.</text>
</comment>
<dbReference type="GO" id="GO:0032259">
    <property type="term" value="P:methylation"/>
    <property type="evidence" value="ECO:0007669"/>
    <property type="project" value="UniProtKB-KW"/>
</dbReference>
<dbReference type="InterPro" id="IPR029063">
    <property type="entry name" value="SAM-dependent_MTases_sf"/>
</dbReference>
<dbReference type="FunCoup" id="A0A7M7JAJ1">
    <property type="interactions" value="765"/>
</dbReference>
<keyword evidence="2 4" id="KW-0489">Methyltransferase</keyword>
<dbReference type="AlphaFoldDB" id="A0A7M7JAJ1"/>
<dbReference type="CTD" id="52686"/>
<evidence type="ECO:0000256" key="3">
    <source>
        <dbReference type="ARBA" id="ARBA00022679"/>
    </source>
</evidence>
<dbReference type="PIRSF" id="PIRSF037755">
    <property type="entry name" value="Mettl2_prd"/>
    <property type="match status" value="1"/>
</dbReference>
<dbReference type="PANTHER" id="PTHR22809:SF11">
    <property type="entry name" value="TRNA N(3)-METHYLCYTIDINE METHYLTRANSFERASE METTL2"/>
    <property type="match status" value="1"/>
</dbReference>
<dbReference type="SUPFAM" id="SSF53335">
    <property type="entry name" value="S-adenosyl-L-methionine-dependent methyltransferases"/>
    <property type="match status" value="1"/>
</dbReference>
<keyword evidence="7" id="KW-1185">Reference proteome</keyword>
<dbReference type="InParanoid" id="A0A7M7JAJ1"/>
<dbReference type="GO" id="GO:0052735">
    <property type="term" value="F:tRNA (cytidine-3-)-methyltransferase activity"/>
    <property type="evidence" value="ECO:0007669"/>
    <property type="project" value="TreeGrafter"/>
</dbReference>
<dbReference type="Pfam" id="PF08242">
    <property type="entry name" value="Methyltransf_12"/>
    <property type="match status" value="1"/>
</dbReference>
<dbReference type="EC" id="2.1.1.-" evidence="4"/>
<organism evidence="6 7">
    <name type="scientific">Varroa destructor</name>
    <name type="common">Honeybee mite</name>
    <dbReference type="NCBI Taxonomy" id="109461"/>
    <lineage>
        <taxon>Eukaryota</taxon>
        <taxon>Metazoa</taxon>
        <taxon>Ecdysozoa</taxon>
        <taxon>Arthropoda</taxon>
        <taxon>Chelicerata</taxon>
        <taxon>Arachnida</taxon>
        <taxon>Acari</taxon>
        <taxon>Parasitiformes</taxon>
        <taxon>Mesostigmata</taxon>
        <taxon>Gamasina</taxon>
        <taxon>Dermanyssoidea</taxon>
        <taxon>Varroidae</taxon>
        <taxon>Varroa</taxon>
    </lineage>
</organism>